<dbReference type="Gene3D" id="3.40.50.1820">
    <property type="entry name" value="alpha/beta hydrolase"/>
    <property type="match status" value="1"/>
</dbReference>
<reference evidence="2 3" key="1">
    <citation type="submission" date="2017-12" db="EMBL/GenBank/DDBJ databases">
        <title>Comparative genomics of Botrytis spp.</title>
        <authorList>
            <person name="Valero-Jimenez C.A."/>
            <person name="Tapia P."/>
            <person name="Veloso J."/>
            <person name="Silva-Moreno E."/>
            <person name="Staats M."/>
            <person name="Valdes J.H."/>
            <person name="Van Kan J.A.L."/>
        </authorList>
    </citation>
    <scope>NUCLEOTIDE SEQUENCE [LARGE SCALE GENOMIC DNA]</scope>
    <source>
        <strain evidence="2 3">MUCL11595</strain>
    </source>
</reference>
<protein>
    <recommendedName>
        <fullName evidence="1">AB hydrolase-1 domain-containing protein</fullName>
    </recommendedName>
</protein>
<dbReference type="Proteomes" id="UP000297527">
    <property type="component" value="Unassembled WGS sequence"/>
</dbReference>
<dbReference type="GO" id="GO:0046464">
    <property type="term" value="P:acylglycerol catabolic process"/>
    <property type="evidence" value="ECO:0007669"/>
    <property type="project" value="TreeGrafter"/>
</dbReference>
<feature type="domain" description="AB hydrolase-1" evidence="1">
    <location>
        <begin position="35"/>
        <end position="141"/>
    </location>
</feature>
<dbReference type="PANTHER" id="PTHR43798">
    <property type="entry name" value="MONOACYLGLYCEROL LIPASE"/>
    <property type="match status" value="1"/>
</dbReference>
<evidence type="ECO:0000313" key="2">
    <source>
        <dbReference type="EMBL" id="TGO59590.1"/>
    </source>
</evidence>
<dbReference type="Pfam" id="PF00561">
    <property type="entry name" value="Abhydrolase_1"/>
    <property type="match status" value="1"/>
</dbReference>
<sequence>MAAIGFPSNSKTVTLPSGTTYAYVYIPKTDSLRSTILFLHGFPSTSYGWLHQIPYFASKGYGIIAPDLLGYGGTDKPDALEPYIFKAMAADIAELLNHENIEKVYAVGHDFGSLFSSQVINYHPTRFLSSTFLTVPYAPPGMRFDLELVRQVTEQELGFERFGYVRFFFEEDSWELMDEHSESFFSLMYGSEKETAKRFYPLGALPASLKKDYVPASVARQIGTVVVMDKV</sequence>
<gene>
    <name evidence="2" type="ORF">BCON_0043g00490</name>
</gene>
<keyword evidence="3" id="KW-1185">Reference proteome</keyword>
<dbReference type="AlphaFoldDB" id="A0A4Z1IK35"/>
<comment type="caution">
    <text evidence="2">The sequence shown here is derived from an EMBL/GenBank/DDBJ whole genome shotgun (WGS) entry which is preliminary data.</text>
</comment>
<accession>A0A4Z1IK35</accession>
<dbReference type="GO" id="GO:0016020">
    <property type="term" value="C:membrane"/>
    <property type="evidence" value="ECO:0007669"/>
    <property type="project" value="TreeGrafter"/>
</dbReference>
<dbReference type="PRINTS" id="PR00412">
    <property type="entry name" value="EPOXHYDRLASE"/>
</dbReference>
<dbReference type="EMBL" id="PQXN01000043">
    <property type="protein sequence ID" value="TGO59590.1"/>
    <property type="molecule type" value="Genomic_DNA"/>
</dbReference>
<dbReference type="GO" id="GO:0047372">
    <property type="term" value="F:monoacylglycerol lipase activity"/>
    <property type="evidence" value="ECO:0007669"/>
    <property type="project" value="TreeGrafter"/>
</dbReference>
<dbReference type="OrthoDB" id="284184at2759"/>
<evidence type="ECO:0000259" key="1">
    <source>
        <dbReference type="Pfam" id="PF00561"/>
    </source>
</evidence>
<dbReference type="InterPro" id="IPR050266">
    <property type="entry name" value="AB_hydrolase_sf"/>
</dbReference>
<dbReference type="PANTHER" id="PTHR43798:SF33">
    <property type="entry name" value="HYDROLASE, PUTATIVE (AFU_ORTHOLOGUE AFUA_2G14860)-RELATED"/>
    <property type="match status" value="1"/>
</dbReference>
<dbReference type="InterPro" id="IPR000639">
    <property type="entry name" value="Epox_hydrolase-like"/>
</dbReference>
<dbReference type="SUPFAM" id="SSF53474">
    <property type="entry name" value="alpha/beta-Hydrolases"/>
    <property type="match status" value="1"/>
</dbReference>
<proteinExistence type="predicted"/>
<organism evidence="2 3">
    <name type="scientific">Botryotinia convoluta</name>
    <dbReference type="NCBI Taxonomy" id="54673"/>
    <lineage>
        <taxon>Eukaryota</taxon>
        <taxon>Fungi</taxon>
        <taxon>Dikarya</taxon>
        <taxon>Ascomycota</taxon>
        <taxon>Pezizomycotina</taxon>
        <taxon>Leotiomycetes</taxon>
        <taxon>Helotiales</taxon>
        <taxon>Sclerotiniaceae</taxon>
        <taxon>Botryotinia</taxon>
    </lineage>
</organism>
<evidence type="ECO:0000313" key="3">
    <source>
        <dbReference type="Proteomes" id="UP000297527"/>
    </source>
</evidence>
<dbReference type="InterPro" id="IPR000073">
    <property type="entry name" value="AB_hydrolase_1"/>
</dbReference>
<dbReference type="InterPro" id="IPR029058">
    <property type="entry name" value="AB_hydrolase_fold"/>
</dbReference>
<name>A0A4Z1IK35_9HELO</name>